<name>A0A8H4EPN9_GIGMA</name>
<organism evidence="4 5">
    <name type="scientific">Gigaspora margarita</name>
    <dbReference type="NCBI Taxonomy" id="4874"/>
    <lineage>
        <taxon>Eukaryota</taxon>
        <taxon>Fungi</taxon>
        <taxon>Fungi incertae sedis</taxon>
        <taxon>Mucoromycota</taxon>
        <taxon>Glomeromycotina</taxon>
        <taxon>Glomeromycetes</taxon>
        <taxon>Diversisporales</taxon>
        <taxon>Gigasporaceae</taxon>
        <taxon>Gigaspora</taxon>
    </lineage>
</organism>
<reference evidence="4 5" key="1">
    <citation type="journal article" date="2019" name="Environ. Microbiol.">
        <title>At the nexus of three kingdoms: the genome of the mycorrhizal fungus Gigaspora margarita provides insights into plant, endobacterial and fungal interactions.</title>
        <authorList>
            <person name="Venice F."/>
            <person name="Ghignone S."/>
            <person name="Salvioli di Fossalunga A."/>
            <person name="Amselem J."/>
            <person name="Novero M."/>
            <person name="Xianan X."/>
            <person name="Sedzielewska Toro K."/>
            <person name="Morin E."/>
            <person name="Lipzen A."/>
            <person name="Grigoriev I.V."/>
            <person name="Henrissat B."/>
            <person name="Martin F.M."/>
            <person name="Bonfante P."/>
        </authorList>
    </citation>
    <scope>NUCLEOTIDE SEQUENCE [LARGE SCALE GENOMIC DNA]</scope>
    <source>
        <strain evidence="4 5">BEG34</strain>
    </source>
</reference>
<dbReference type="CDD" id="cd08544">
    <property type="entry name" value="Reeler"/>
    <property type="match status" value="1"/>
</dbReference>
<feature type="signal peptide" evidence="2">
    <location>
        <begin position="1"/>
        <end position="23"/>
    </location>
</feature>
<keyword evidence="2" id="KW-0732">Signal</keyword>
<proteinExistence type="predicted"/>
<feature type="chain" id="PRO_5034970143" evidence="2">
    <location>
        <begin position="24"/>
        <end position="234"/>
    </location>
</feature>
<evidence type="ECO:0000259" key="3">
    <source>
        <dbReference type="Pfam" id="PF02014"/>
    </source>
</evidence>
<gene>
    <name evidence="4" type="ORF">F8M41_012154</name>
</gene>
<evidence type="ECO:0000256" key="2">
    <source>
        <dbReference type="SAM" id="SignalP"/>
    </source>
</evidence>
<accession>A0A8H4EPN9</accession>
<dbReference type="Gene3D" id="2.60.40.4060">
    <property type="entry name" value="Reeler domain"/>
    <property type="match status" value="1"/>
</dbReference>
<protein>
    <submittedName>
        <fullName evidence="4">Putative defense protein Hdd11</fullName>
    </submittedName>
</protein>
<sequence>MANLFVKISLFLLVITIPFYVSAFPTGAGTCDVDAMATQGHGKSSAQDFSTGGGYTITTTKSGQQISISITGKQSVEGVLIYTQDSQGNRIGTFAVPSGYQSKQCSGNTVNTLTHTNQNLKNMPINFMWTPPSGSSGNVTVRGIVVQNFANWLKLKDVSFDPSSGASSVSNATITQSGSGAAGSDGTDGGIGSWFKNYLLFIILMIIVIILYIVSSVTETMLRNQRAKAKNYRN</sequence>
<dbReference type="GO" id="GO:0016020">
    <property type="term" value="C:membrane"/>
    <property type="evidence" value="ECO:0007669"/>
    <property type="project" value="TreeGrafter"/>
</dbReference>
<dbReference type="InterPro" id="IPR002861">
    <property type="entry name" value="Reeler_dom"/>
</dbReference>
<keyword evidence="1" id="KW-1133">Transmembrane helix</keyword>
<feature type="domain" description="Reelin" evidence="3">
    <location>
        <begin position="40"/>
        <end position="152"/>
    </location>
</feature>
<evidence type="ECO:0000256" key="1">
    <source>
        <dbReference type="SAM" id="Phobius"/>
    </source>
</evidence>
<dbReference type="EMBL" id="WTPW01000249">
    <property type="protein sequence ID" value="KAF0530532.1"/>
    <property type="molecule type" value="Genomic_DNA"/>
</dbReference>
<keyword evidence="1" id="KW-0472">Membrane</keyword>
<keyword evidence="1" id="KW-0812">Transmembrane</keyword>
<comment type="caution">
    <text evidence="4">The sequence shown here is derived from an EMBL/GenBank/DDBJ whole genome shotgun (WGS) entry which is preliminary data.</text>
</comment>
<dbReference type="PANTHER" id="PTHR45828">
    <property type="entry name" value="CYTOCHROME B561/FERRIC REDUCTASE TRANSMEMBRANE"/>
    <property type="match status" value="1"/>
</dbReference>
<evidence type="ECO:0000313" key="4">
    <source>
        <dbReference type="EMBL" id="KAF0530532.1"/>
    </source>
</evidence>
<evidence type="ECO:0000313" key="5">
    <source>
        <dbReference type="Proteomes" id="UP000439903"/>
    </source>
</evidence>
<dbReference type="OrthoDB" id="2404727at2759"/>
<dbReference type="Proteomes" id="UP000439903">
    <property type="component" value="Unassembled WGS sequence"/>
</dbReference>
<dbReference type="Pfam" id="PF02014">
    <property type="entry name" value="Reeler"/>
    <property type="match status" value="1"/>
</dbReference>
<dbReference type="InterPro" id="IPR051237">
    <property type="entry name" value="Ferric-chelate_Red/DefProt"/>
</dbReference>
<feature type="transmembrane region" description="Helical" evidence="1">
    <location>
        <begin position="198"/>
        <end position="218"/>
    </location>
</feature>
<keyword evidence="5" id="KW-1185">Reference proteome</keyword>
<dbReference type="PANTHER" id="PTHR45828:SF36">
    <property type="entry name" value="REELIN DOMAIN-CONTAINING PROTEIN"/>
    <property type="match status" value="1"/>
</dbReference>
<dbReference type="AlphaFoldDB" id="A0A8H4EPN9"/>
<dbReference type="InterPro" id="IPR042307">
    <property type="entry name" value="Reeler_sf"/>
</dbReference>